<dbReference type="InterPro" id="IPR029061">
    <property type="entry name" value="THDP-binding"/>
</dbReference>
<name>A0A448UV33_9MICC</name>
<protein>
    <submittedName>
        <fullName evidence="3">Acetolactate synthase large subunit IlvB1</fullName>
        <ecNumber evidence="3">2.2.1.6</ecNumber>
    </submittedName>
</protein>
<evidence type="ECO:0000313" key="4">
    <source>
        <dbReference type="Proteomes" id="UP000270988"/>
    </source>
</evidence>
<dbReference type="AlphaFoldDB" id="A0A448UV33"/>
<evidence type="ECO:0000313" key="3">
    <source>
        <dbReference type="EMBL" id="VEJ29714.1"/>
    </source>
</evidence>
<organism evidence="3 4">
    <name type="scientific">Rothia dentocariosa</name>
    <dbReference type="NCBI Taxonomy" id="2047"/>
    <lineage>
        <taxon>Bacteria</taxon>
        <taxon>Bacillati</taxon>
        <taxon>Actinomycetota</taxon>
        <taxon>Actinomycetes</taxon>
        <taxon>Micrococcales</taxon>
        <taxon>Micrococcaceae</taxon>
        <taxon>Rothia</taxon>
    </lineage>
</organism>
<dbReference type="GO" id="GO:0030976">
    <property type="term" value="F:thiamine pyrophosphate binding"/>
    <property type="evidence" value="ECO:0007669"/>
    <property type="project" value="InterPro"/>
</dbReference>
<feature type="region of interest" description="Disordered" evidence="1">
    <location>
        <begin position="1"/>
        <end position="25"/>
    </location>
</feature>
<evidence type="ECO:0000259" key="2">
    <source>
        <dbReference type="Pfam" id="PF02776"/>
    </source>
</evidence>
<accession>A0A448UV33</accession>
<evidence type="ECO:0000256" key="1">
    <source>
        <dbReference type="SAM" id="MobiDB-lite"/>
    </source>
</evidence>
<reference evidence="3 4" key="1">
    <citation type="submission" date="2018-12" db="EMBL/GenBank/DDBJ databases">
        <authorList>
            <consortium name="Pathogen Informatics"/>
        </authorList>
    </citation>
    <scope>NUCLEOTIDE SEQUENCE [LARGE SCALE GENOMIC DNA]</scope>
    <source>
        <strain evidence="3 4">NCTC10918</strain>
    </source>
</reference>
<keyword evidence="3" id="KW-0808">Transferase</keyword>
<dbReference type="Gene3D" id="3.40.50.970">
    <property type="match status" value="1"/>
</dbReference>
<dbReference type="SUPFAM" id="SSF52518">
    <property type="entry name" value="Thiamin diphosphate-binding fold (THDP-binding)"/>
    <property type="match status" value="1"/>
</dbReference>
<dbReference type="GO" id="GO:0000287">
    <property type="term" value="F:magnesium ion binding"/>
    <property type="evidence" value="ECO:0007669"/>
    <property type="project" value="UniProtKB-ARBA"/>
</dbReference>
<feature type="domain" description="Thiamine pyrophosphate enzyme N-terminal TPP-binding" evidence="2">
    <location>
        <begin position="25"/>
        <end position="56"/>
    </location>
</feature>
<dbReference type="EMBL" id="LR134521">
    <property type="protein sequence ID" value="VEJ29714.1"/>
    <property type="molecule type" value="Genomic_DNA"/>
</dbReference>
<dbReference type="InterPro" id="IPR012001">
    <property type="entry name" value="Thiamin_PyroP_enz_TPP-bd_dom"/>
</dbReference>
<dbReference type="GO" id="GO:0003984">
    <property type="term" value="F:acetolactate synthase activity"/>
    <property type="evidence" value="ECO:0007669"/>
    <property type="project" value="UniProtKB-EC"/>
</dbReference>
<proteinExistence type="predicted"/>
<feature type="compositionally biased region" description="Polar residues" evidence="1">
    <location>
        <begin position="1"/>
        <end position="12"/>
    </location>
</feature>
<sequence>MTTGFSINSAGSGQAEEKAPAAERMTGSQAIIRTLELLGVTDVFGLPGGAILPTYDP</sequence>
<gene>
    <name evidence="3" type="primary">ilvB1_3</name>
    <name evidence="3" type="ORF">NCTC10918_00981</name>
</gene>
<dbReference type="Proteomes" id="UP000270988">
    <property type="component" value="Chromosome"/>
</dbReference>
<dbReference type="Pfam" id="PF02776">
    <property type="entry name" value="TPP_enzyme_N"/>
    <property type="match status" value="1"/>
</dbReference>
<dbReference type="EC" id="2.2.1.6" evidence="3"/>